<protein>
    <submittedName>
        <fullName evidence="2">Uncharacterized protein</fullName>
    </submittedName>
</protein>
<evidence type="ECO:0000313" key="2">
    <source>
        <dbReference type="EMBL" id="CAD6203139.1"/>
    </source>
</evidence>
<name>A0A811M961_9POAL</name>
<feature type="region of interest" description="Disordered" evidence="1">
    <location>
        <begin position="198"/>
        <end position="218"/>
    </location>
</feature>
<dbReference type="AlphaFoldDB" id="A0A811M961"/>
<sequence>MQENTEEQGLVREDNVSSISDAEERRVLAEELGWARLERQKILALSAEADDAIWHLVSLARRRMQERDEARNQARMLLADLQARNARVMALPGTSCSRVARPDAFAATGYEHNQALAPAAFRPLGSSSTMMLGQRARAGTGYCAASSSGFGHRSIGSSLDAYAVLPSLLGFASSSQDHFDPDMFLVDVAESPQDVVPVPATAESSQGRSSGSGTYGHI</sequence>
<proteinExistence type="predicted"/>
<dbReference type="Proteomes" id="UP000604825">
    <property type="component" value="Unassembled WGS sequence"/>
</dbReference>
<accession>A0A811M961</accession>
<dbReference type="EMBL" id="CAJGYO010000001">
    <property type="protein sequence ID" value="CAD6203139.1"/>
    <property type="molecule type" value="Genomic_DNA"/>
</dbReference>
<evidence type="ECO:0000256" key="1">
    <source>
        <dbReference type="SAM" id="MobiDB-lite"/>
    </source>
</evidence>
<feature type="region of interest" description="Disordered" evidence="1">
    <location>
        <begin position="1"/>
        <end position="20"/>
    </location>
</feature>
<comment type="caution">
    <text evidence="2">The sequence shown here is derived from an EMBL/GenBank/DDBJ whole genome shotgun (WGS) entry which is preliminary data.</text>
</comment>
<organism evidence="2 3">
    <name type="scientific">Miscanthus lutarioriparius</name>
    <dbReference type="NCBI Taxonomy" id="422564"/>
    <lineage>
        <taxon>Eukaryota</taxon>
        <taxon>Viridiplantae</taxon>
        <taxon>Streptophyta</taxon>
        <taxon>Embryophyta</taxon>
        <taxon>Tracheophyta</taxon>
        <taxon>Spermatophyta</taxon>
        <taxon>Magnoliopsida</taxon>
        <taxon>Liliopsida</taxon>
        <taxon>Poales</taxon>
        <taxon>Poaceae</taxon>
        <taxon>PACMAD clade</taxon>
        <taxon>Panicoideae</taxon>
        <taxon>Andropogonodae</taxon>
        <taxon>Andropogoneae</taxon>
        <taxon>Saccharinae</taxon>
        <taxon>Miscanthus</taxon>
    </lineage>
</organism>
<gene>
    <name evidence="2" type="ORF">NCGR_LOCUS1352</name>
</gene>
<feature type="compositionally biased region" description="Polar residues" evidence="1">
    <location>
        <begin position="202"/>
        <end position="212"/>
    </location>
</feature>
<reference evidence="2" key="1">
    <citation type="submission" date="2020-10" db="EMBL/GenBank/DDBJ databases">
        <authorList>
            <person name="Han B."/>
            <person name="Lu T."/>
            <person name="Zhao Q."/>
            <person name="Huang X."/>
            <person name="Zhao Y."/>
        </authorList>
    </citation>
    <scope>NUCLEOTIDE SEQUENCE</scope>
</reference>
<evidence type="ECO:0000313" key="3">
    <source>
        <dbReference type="Proteomes" id="UP000604825"/>
    </source>
</evidence>
<dbReference type="OrthoDB" id="667728at2759"/>
<keyword evidence="3" id="KW-1185">Reference proteome</keyword>